<name>A0A7U3YL45_DESPD</name>
<evidence type="ECO:0000313" key="2">
    <source>
        <dbReference type="EMBL" id="ADW17391.1"/>
    </source>
</evidence>
<gene>
    <name evidence="2" type="ordered locus">Despr_1226</name>
</gene>
<keyword evidence="2" id="KW-0449">Lipoprotein</keyword>
<dbReference type="AlphaFoldDB" id="A0A7U3YL45"/>
<dbReference type="EMBL" id="CP002364">
    <property type="protein sequence ID" value="ADW17391.1"/>
    <property type="molecule type" value="Genomic_DNA"/>
</dbReference>
<organism evidence="2 3">
    <name type="scientific">Desulfobulbus propionicus (strain ATCC 33891 / DSM 2032 / VKM B-1956 / 1pr3)</name>
    <dbReference type="NCBI Taxonomy" id="577650"/>
    <lineage>
        <taxon>Bacteria</taxon>
        <taxon>Pseudomonadati</taxon>
        <taxon>Thermodesulfobacteriota</taxon>
        <taxon>Desulfobulbia</taxon>
        <taxon>Desulfobulbales</taxon>
        <taxon>Desulfobulbaceae</taxon>
        <taxon>Desulfobulbus</taxon>
    </lineage>
</organism>
<dbReference type="Gene3D" id="1.20.1600.10">
    <property type="entry name" value="Outer membrane efflux proteins (OEP)"/>
    <property type="match status" value="1"/>
</dbReference>
<proteinExistence type="predicted"/>
<feature type="region of interest" description="Disordered" evidence="1">
    <location>
        <begin position="259"/>
        <end position="279"/>
    </location>
</feature>
<dbReference type="PANTHER" id="PTHR30203">
    <property type="entry name" value="OUTER MEMBRANE CATION EFFLUX PROTEIN"/>
    <property type="match status" value="1"/>
</dbReference>
<sequence>MRLYCLSPPSFYVFLLTLLCLSGCARVNFEETLTRTNQAAAEFTDGNLALAQTAEQRAFNTKTAETLLAQPVNQQEAVHLALVNDPAMQAMLAQHWSDAARAAQSGRMANPLLVFERTTLADEIEYERLLAFGLLDVLTLPFRYASAQRRIEQSQVRLAMDVVDKVTQVRQSWVRAVAAQQQLNYARQVNEVGEISAELARRMQRVGNFNRLQRARQQAFYADAATQWALAQQHAMATREGLVRVLGLSDDQEKKLKLPERLPDLPEAPRGPEEVGKAAQRGRLDIQLAKTAFAAAAKEQDLTLITSLTDIELGVRYDTVFDDAAGTRDNRKGYEITVRLPVFDWGDMQRDAMDAQTLAAANQLEATVRAAGSQLRETYAAYRTAYDVARHYRDEVLPLRKVISEENLLRYNGMLIGVFELLADTRDQIDTVSAAINTQQDFWLTNAALQAVIIGTPSMVQAGKETGKIRQRAEQPH</sequence>
<dbReference type="GO" id="GO:0015562">
    <property type="term" value="F:efflux transmembrane transporter activity"/>
    <property type="evidence" value="ECO:0007669"/>
    <property type="project" value="InterPro"/>
</dbReference>
<keyword evidence="3" id="KW-1185">Reference proteome</keyword>
<evidence type="ECO:0000256" key="1">
    <source>
        <dbReference type="SAM" id="MobiDB-lite"/>
    </source>
</evidence>
<dbReference type="KEGG" id="dpr:Despr_1226"/>
<dbReference type="SUPFAM" id="SSF56954">
    <property type="entry name" value="Outer membrane efflux proteins (OEP)"/>
    <property type="match status" value="1"/>
</dbReference>
<evidence type="ECO:0000313" key="3">
    <source>
        <dbReference type="Proteomes" id="UP000006365"/>
    </source>
</evidence>
<dbReference type="RefSeq" id="WP_015723933.1">
    <property type="nucleotide sequence ID" value="NC_014972.1"/>
</dbReference>
<protein>
    <submittedName>
        <fullName evidence="2">Copper resistance-related lipoprotein</fullName>
    </submittedName>
</protein>
<accession>A0A7U3YL45</accession>
<dbReference type="PANTHER" id="PTHR30203:SF24">
    <property type="entry name" value="BLR4935 PROTEIN"/>
    <property type="match status" value="1"/>
</dbReference>
<reference evidence="2 3" key="1">
    <citation type="journal article" date="2011" name="Stand. Genomic Sci.">
        <title>Complete genome sequence of Desulfobulbus propionicus type strain (1pr3).</title>
        <authorList>
            <person name="Pagani I."/>
            <person name="Lapidus A."/>
            <person name="Nolan M."/>
            <person name="Lucas S."/>
            <person name="Hammon N."/>
            <person name="Deshpande S."/>
            <person name="Cheng J.F."/>
            <person name="Chertkov O."/>
            <person name="Davenport K."/>
            <person name="Tapia R."/>
            <person name="Han C."/>
            <person name="Goodwin L."/>
            <person name="Pitluck S."/>
            <person name="Liolios K."/>
            <person name="Mavromatis K."/>
            <person name="Ivanova N."/>
            <person name="Mikhailova N."/>
            <person name="Pati A."/>
            <person name="Chen A."/>
            <person name="Palaniappan K."/>
            <person name="Land M."/>
            <person name="Hauser L."/>
            <person name="Chang Y.J."/>
            <person name="Jeffries C.D."/>
            <person name="Detter J.C."/>
            <person name="Brambilla E."/>
            <person name="Kannan K.P."/>
            <person name="Djao O.D."/>
            <person name="Rohde M."/>
            <person name="Pukall R."/>
            <person name="Spring S."/>
            <person name="Goker M."/>
            <person name="Sikorski J."/>
            <person name="Woyke T."/>
            <person name="Bristow J."/>
            <person name="Eisen J.A."/>
            <person name="Markowitz V."/>
            <person name="Hugenholtz P."/>
            <person name="Kyrpides N.C."/>
            <person name="Klenk H.P."/>
        </authorList>
    </citation>
    <scope>NUCLEOTIDE SEQUENCE [LARGE SCALE GENOMIC DNA]</scope>
    <source>
        <strain evidence="3">ATCC 33891 / DSM 2032 / 1pr3</strain>
    </source>
</reference>
<dbReference type="InterPro" id="IPR010131">
    <property type="entry name" value="MdtP/NodT-like"/>
</dbReference>
<dbReference type="Proteomes" id="UP000006365">
    <property type="component" value="Chromosome"/>
</dbReference>